<name>X1QCZ6_9ZZZZ</name>
<gene>
    <name evidence="1" type="ORF">S06H3_54171</name>
</gene>
<protein>
    <submittedName>
        <fullName evidence="1">Uncharacterized protein</fullName>
    </submittedName>
</protein>
<feature type="non-terminal residue" evidence="1">
    <location>
        <position position="1"/>
    </location>
</feature>
<evidence type="ECO:0000313" key="1">
    <source>
        <dbReference type="EMBL" id="GAI48885.1"/>
    </source>
</evidence>
<organism evidence="1">
    <name type="scientific">marine sediment metagenome</name>
    <dbReference type="NCBI Taxonomy" id="412755"/>
    <lineage>
        <taxon>unclassified sequences</taxon>
        <taxon>metagenomes</taxon>
        <taxon>ecological metagenomes</taxon>
    </lineage>
</organism>
<proteinExistence type="predicted"/>
<dbReference type="EMBL" id="BARV01034620">
    <property type="protein sequence ID" value="GAI48885.1"/>
    <property type="molecule type" value="Genomic_DNA"/>
</dbReference>
<sequence>DDLPTKVKWAEDFLEVPRDNKTGVVKGNGAIITLGNIHFQEDGTALVSASRYIANLAAIGMTYIVERVDGVWQVVGDTGRGWIS</sequence>
<dbReference type="AlphaFoldDB" id="X1QCZ6"/>
<accession>X1QCZ6</accession>
<comment type="caution">
    <text evidence="1">The sequence shown here is derived from an EMBL/GenBank/DDBJ whole genome shotgun (WGS) entry which is preliminary data.</text>
</comment>
<reference evidence="1" key="1">
    <citation type="journal article" date="2014" name="Front. Microbiol.">
        <title>High frequency of phylogenetically diverse reductive dehalogenase-homologous genes in deep subseafloor sedimentary metagenomes.</title>
        <authorList>
            <person name="Kawai M."/>
            <person name="Futagami T."/>
            <person name="Toyoda A."/>
            <person name="Takaki Y."/>
            <person name="Nishi S."/>
            <person name="Hori S."/>
            <person name="Arai W."/>
            <person name="Tsubouchi T."/>
            <person name="Morono Y."/>
            <person name="Uchiyama I."/>
            <person name="Ito T."/>
            <person name="Fujiyama A."/>
            <person name="Inagaki F."/>
            <person name="Takami H."/>
        </authorList>
    </citation>
    <scope>NUCLEOTIDE SEQUENCE</scope>
    <source>
        <strain evidence="1">Expedition CK06-06</strain>
    </source>
</reference>